<comment type="similarity">
    <text evidence="5">Belongs to the class-III pyridoxal-phosphate-dependent aminotransferase family. ArgD subfamily.</text>
</comment>
<feature type="binding site" evidence="5">
    <location>
        <position position="280"/>
    </location>
    <ligand>
        <name>pyridoxal 5'-phosphate</name>
        <dbReference type="ChEBI" id="CHEBI:597326"/>
    </ligand>
</feature>
<dbReference type="InterPro" id="IPR015421">
    <property type="entry name" value="PyrdxlP-dep_Trfase_major"/>
</dbReference>
<comment type="cofactor">
    <cofactor evidence="5">
        <name>pyridoxal 5'-phosphate</name>
        <dbReference type="ChEBI" id="CHEBI:597326"/>
    </cofactor>
    <text evidence="5">Binds 1 pyridoxal phosphate per subunit.</text>
</comment>
<dbReference type="Pfam" id="PF00202">
    <property type="entry name" value="Aminotran_3"/>
    <property type="match status" value="1"/>
</dbReference>
<feature type="binding site" evidence="5">
    <location>
        <position position="279"/>
    </location>
    <ligand>
        <name>N(2)-acetyl-L-ornithine</name>
        <dbReference type="ChEBI" id="CHEBI:57805"/>
    </ligand>
</feature>
<dbReference type="InterPro" id="IPR005814">
    <property type="entry name" value="Aminotrans_3"/>
</dbReference>
<accession>A0ABY9WSQ9</accession>
<reference evidence="6 7" key="1">
    <citation type="submission" date="2019-08" db="EMBL/GenBank/DDBJ databases">
        <title>Archangium and Cystobacter genomes.</title>
        <authorList>
            <person name="Chen I.-C.K."/>
            <person name="Wielgoss S."/>
        </authorList>
    </citation>
    <scope>NUCLEOTIDE SEQUENCE [LARGE SCALE GENOMIC DNA]</scope>
    <source>
        <strain evidence="6 7">Cbm 6</strain>
    </source>
</reference>
<comment type="miscellaneous">
    <text evidence="5">May also have succinyldiaminopimelate aminotransferase activity, thus carrying out the corresponding step in lysine biosynthesis.</text>
</comment>
<proteinExistence type="inferred from homology"/>
<feature type="binding site" evidence="5">
    <location>
        <position position="141"/>
    </location>
    <ligand>
        <name>N(2)-acetyl-L-ornithine</name>
        <dbReference type="ChEBI" id="CHEBI:57805"/>
    </ligand>
</feature>
<dbReference type="PIRSF" id="PIRSF000521">
    <property type="entry name" value="Transaminase_4ab_Lys_Orn"/>
    <property type="match status" value="1"/>
</dbReference>
<keyword evidence="4 5" id="KW-0663">Pyridoxal phosphate</keyword>
<dbReference type="PROSITE" id="PS00600">
    <property type="entry name" value="AA_TRANSFER_CLASS_3"/>
    <property type="match status" value="1"/>
</dbReference>
<keyword evidence="1 5" id="KW-0032">Aminotransferase</keyword>
<keyword evidence="5" id="KW-0963">Cytoplasm</keyword>
<dbReference type="InterPro" id="IPR050103">
    <property type="entry name" value="Class-III_PLP-dep_AT"/>
</dbReference>
<keyword evidence="2 5" id="KW-0028">Amino-acid biosynthesis</keyword>
<dbReference type="SUPFAM" id="SSF53383">
    <property type="entry name" value="PLP-dependent transferases"/>
    <property type="match status" value="1"/>
</dbReference>
<dbReference type="InterPro" id="IPR004636">
    <property type="entry name" value="AcOrn/SuccOrn_fam"/>
</dbReference>
<sequence>MNSPTTSPSPQSFLIPNYRRQDVSFVRGEGCHLYDGAGRRYLDAFAGVAVCTLGHAHPKLVETLTRQVATLIHTSNHFEQLGQEELAARIVPEAFPGRMLFCNSGAEANEAAYKLVRLWGNVAHEGRKRRIIAFEGSFHGRTLGALSITHTPSYRAPFEPLPPTDFVPFGNVDALTAAMGDDVAGVFIEPIQGESGVREVPPGFLTRVRELCTRHKALLVVDEIQTGIGRTGRMFYHQHEGITPDVMTLAKGLGGGVPIGAVLATEPVAALLKPGLHGTTFGGNPLACAAGLTVMKEVTSPGFLGNVVERGHQLLEGLRRVFGPTHEVRGKGLLLGVQLQRAPSELVKAALAEGLVVGVAGNNTLRIAPSLIITAAQVDELLEKLAAAHRAQR</sequence>
<dbReference type="NCBIfam" id="TIGR00707">
    <property type="entry name" value="argD"/>
    <property type="match status" value="1"/>
</dbReference>
<dbReference type="EMBL" id="CP043494">
    <property type="protein sequence ID" value="WNG44046.1"/>
    <property type="molecule type" value="Genomic_DNA"/>
</dbReference>
<dbReference type="NCBIfam" id="NF002874">
    <property type="entry name" value="PRK03244.1"/>
    <property type="match status" value="1"/>
</dbReference>
<dbReference type="Proteomes" id="UP001611383">
    <property type="component" value="Chromosome"/>
</dbReference>
<feature type="binding site" evidence="5">
    <location>
        <begin position="222"/>
        <end position="225"/>
    </location>
    <ligand>
        <name>pyridoxal 5'-phosphate</name>
        <dbReference type="ChEBI" id="CHEBI:597326"/>
    </ligand>
</feature>
<dbReference type="InterPro" id="IPR015424">
    <property type="entry name" value="PyrdxlP-dep_Trfase"/>
</dbReference>
<name>A0ABY9WSQ9_9BACT</name>
<keyword evidence="3 5" id="KW-0808">Transferase</keyword>
<dbReference type="Gene3D" id="3.90.1150.10">
    <property type="entry name" value="Aspartate Aminotransferase, domain 1"/>
    <property type="match status" value="1"/>
</dbReference>
<comment type="subunit">
    <text evidence="5">Homodimer.</text>
</comment>
<evidence type="ECO:0000313" key="6">
    <source>
        <dbReference type="EMBL" id="WNG44046.1"/>
    </source>
</evidence>
<comment type="pathway">
    <text evidence="5">Amino-acid biosynthesis; L-arginine biosynthesis; N(2)-acetyl-L-ornithine from L-glutamate: step 4/4.</text>
</comment>
<evidence type="ECO:0000256" key="5">
    <source>
        <dbReference type="HAMAP-Rule" id="MF_01107"/>
    </source>
</evidence>
<evidence type="ECO:0000313" key="7">
    <source>
        <dbReference type="Proteomes" id="UP001611383"/>
    </source>
</evidence>
<keyword evidence="5" id="KW-0055">Arginine biosynthesis</keyword>
<comment type="catalytic activity">
    <reaction evidence="5">
        <text>N(2)-acetyl-L-ornithine + 2-oxoglutarate = N-acetyl-L-glutamate 5-semialdehyde + L-glutamate</text>
        <dbReference type="Rhea" id="RHEA:18049"/>
        <dbReference type="ChEBI" id="CHEBI:16810"/>
        <dbReference type="ChEBI" id="CHEBI:29123"/>
        <dbReference type="ChEBI" id="CHEBI:29985"/>
        <dbReference type="ChEBI" id="CHEBI:57805"/>
        <dbReference type="EC" id="2.6.1.11"/>
    </reaction>
</comment>
<dbReference type="InterPro" id="IPR049704">
    <property type="entry name" value="Aminotrans_3_PPA_site"/>
</dbReference>
<dbReference type="RefSeq" id="WP_395816100.1">
    <property type="nucleotide sequence ID" value="NZ_CP043494.1"/>
</dbReference>
<protein>
    <recommendedName>
        <fullName evidence="5">Acetylornithine aminotransferase</fullName>
        <shortName evidence="5">ACOAT</shortName>
        <ecNumber evidence="5">2.6.1.11</ecNumber>
    </recommendedName>
</protein>
<dbReference type="CDD" id="cd00610">
    <property type="entry name" value="OAT_like"/>
    <property type="match status" value="1"/>
</dbReference>
<dbReference type="GO" id="GO:0003992">
    <property type="term" value="F:N2-acetyl-L-ornithine:2-oxoglutarate 5-aminotransferase activity"/>
    <property type="evidence" value="ECO:0007669"/>
    <property type="project" value="UniProtKB-EC"/>
</dbReference>
<dbReference type="PANTHER" id="PTHR11986">
    <property type="entry name" value="AMINOTRANSFERASE CLASS III"/>
    <property type="match status" value="1"/>
</dbReference>
<dbReference type="Gene3D" id="3.40.640.10">
    <property type="entry name" value="Type I PLP-dependent aspartate aminotransferase-like (Major domain)"/>
    <property type="match status" value="1"/>
</dbReference>
<feature type="binding site" evidence="5">
    <location>
        <begin position="105"/>
        <end position="106"/>
    </location>
    <ligand>
        <name>pyridoxal 5'-phosphate</name>
        <dbReference type="ChEBI" id="CHEBI:597326"/>
    </ligand>
</feature>
<evidence type="ECO:0000256" key="3">
    <source>
        <dbReference type="ARBA" id="ARBA00022679"/>
    </source>
</evidence>
<comment type="subcellular location">
    <subcellularLocation>
        <location evidence="5">Cytoplasm</location>
    </subcellularLocation>
</comment>
<evidence type="ECO:0000256" key="4">
    <source>
        <dbReference type="ARBA" id="ARBA00022898"/>
    </source>
</evidence>
<gene>
    <name evidence="5" type="primary">argD</name>
    <name evidence="6" type="ORF">F0U60_08010</name>
</gene>
<evidence type="ECO:0000256" key="2">
    <source>
        <dbReference type="ARBA" id="ARBA00022605"/>
    </source>
</evidence>
<dbReference type="EC" id="2.6.1.11" evidence="5"/>
<keyword evidence="7" id="KW-1185">Reference proteome</keyword>
<dbReference type="InterPro" id="IPR015422">
    <property type="entry name" value="PyrdxlP-dep_Trfase_small"/>
</dbReference>
<feature type="modified residue" description="N6-(pyridoxal phosphate)lysine" evidence="5">
    <location>
        <position position="251"/>
    </location>
</feature>
<feature type="binding site" evidence="5">
    <location>
        <position position="138"/>
    </location>
    <ligand>
        <name>pyridoxal 5'-phosphate</name>
        <dbReference type="ChEBI" id="CHEBI:597326"/>
    </ligand>
</feature>
<dbReference type="PANTHER" id="PTHR11986:SF79">
    <property type="entry name" value="ACETYLORNITHINE AMINOTRANSFERASE, MITOCHONDRIAL"/>
    <property type="match status" value="1"/>
</dbReference>
<evidence type="ECO:0000256" key="1">
    <source>
        <dbReference type="ARBA" id="ARBA00022576"/>
    </source>
</evidence>
<dbReference type="HAMAP" id="MF_01107">
    <property type="entry name" value="ArgD_aminotrans_3"/>
    <property type="match status" value="1"/>
</dbReference>
<organism evidence="6 7">
    <name type="scientific">Archangium minus</name>
    <dbReference type="NCBI Taxonomy" id="83450"/>
    <lineage>
        <taxon>Bacteria</taxon>
        <taxon>Pseudomonadati</taxon>
        <taxon>Myxococcota</taxon>
        <taxon>Myxococcia</taxon>
        <taxon>Myxococcales</taxon>
        <taxon>Cystobacterineae</taxon>
        <taxon>Archangiaceae</taxon>
        <taxon>Archangium</taxon>
    </lineage>
</organism>
<dbReference type="NCBIfam" id="NF002325">
    <property type="entry name" value="PRK01278.1"/>
    <property type="match status" value="1"/>
</dbReference>